<keyword evidence="5 18" id="KW-0107">Calcium channel</keyword>
<dbReference type="InterPro" id="IPR023395">
    <property type="entry name" value="MCP_dom_sf"/>
</dbReference>
<dbReference type="GO" id="GO:0098703">
    <property type="term" value="P:calcium ion import across plasma membrane"/>
    <property type="evidence" value="ECO:0007669"/>
    <property type="project" value="TreeGrafter"/>
</dbReference>
<dbReference type="Pfam" id="PF00520">
    <property type="entry name" value="Ion_trans"/>
    <property type="match status" value="2"/>
</dbReference>
<protein>
    <submittedName>
        <fullName evidence="21">Mitochondrial folate transporter/carrier</fullName>
    </submittedName>
</protein>
<evidence type="ECO:0000256" key="11">
    <source>
        <dbReference type="ARBA" id="ARBA00022989"/>
    </source>
</evidence>
<evidence type="ECO:0000256" key="15">
    <source>
        <dbReference type="ARBA" id="ARBA00023303"/>
    </source>
</evidence>
<dbReference type="GO" id="GO:0007268">
    <property type="term" value="P:chemical synaptic transmission"/>
    <property type="evidence" value="ECO:0007669"/>
    <property type="project" value="TreeGrafter"/>
</dbReference>
<evidence type="ECO:0000256" key="16">
    <source>
        <dbReference type="PIRSR" id="PIRSR602077-1"/>
    </source>
</evidence>
<evidence type="ECO:0000256" key="13">
    <source>
        <dbReference type="ARBA" id="ARBA00023136"/>
    </source>
</evidence>
<dbReference type="PANTHER" id="PTHR45628">
    <property type="entry name" value="VOLTAGE-DEPENDENT CALCIUM CHANNEL TYPE A SUBUNIT ALPHA-1"/>
    <property type="match status" value="1"/>
</dbReference>
<dbReference type="GO" id="GO:0046872">
    <property type="term" value="F:metal ion binding"/>
    <property type="evidence" value="ECO:0007669"/>
    <property type="project" value="UniProtKB-KW"/>
</dbReference>
<feature type="transmembrane region" description="Helical" evidence="19">
    <location>
        <begin position="571"/>
        <end position="593"/>
    </location>
</feature>
<sequence>MSFYSNIRYESLLGGMIGGGVSTMILHPLDLLKVRFQVENGKSNINRPKYTGIFDAISKIVRSGGVSSLYRGLLPNVMGSSTSWGIYFLVYGSLKQHTLKTKDVVELNWKQHLSYASQAGVFTLLLANPIWVVKTRLILQYENMGTQTYNGIFHCMKTMIRQEGFTSLYKGFTPGLFGVSHGAIQFVVYEDTKKRYCKFRQYEYTDKRKYVNITFLEYLAFASLSKMIAVVTTYPYQVIRSRLQDQHSRYNGVYDVVMYIIRNEGMRGYYKGIFPTLIHMLPSIIIVMFVYENVSKNVSHVGGIRDFYSGLYMCILRVTPACCITMVLYENISGYLSQNSKIKNEMIVPRRHQRCTRDVKKANESITNTNWESRRGVTSNDFLEQRRDAVNIKGIKDCLNLQYQRKNKKRPITYGNTKHKSSSTIDYRNRLLSFSSKNTNTFDKNHQAFASSFFTNCFVLGMEMHLPNGDKTVLSTKLEDTEIYFLSIFCVEFILKVIAYGFLITPNGYLRNFWNIMDFIVVLTGLLSLSMTNFDQAALRAIRVLRPLRIVTGFESLQVVLKSIIMAMVPLLQIGVIVIFAILIFAIIGLEFYSGIFHKACRFTETGNFNYNNKEILIPCSSTHASGSYICPINSQCTPYWRGPNYGITSFDNIFYSMLTVFQCITMEGWTTILYNTNNVVGTSANFLYYIIIIILGSFFLLNLVLGVLSGEFQKERERVEHKRSYNKMRKQKQMEIELNGYLEWICRAEEVILNEDRTTLAEKKKIIEGRRRKTTKKMKFLRLKESNDASDDYDDTKLYKDTNKKNKSRLHTSERRFRLKIKKLVKSQFFYWCVIILVFLNTICIAVEHYNQPPWLSDFLHYAEFAFLACFVFEVLLKMYSLKPTVYLMSSFNKFDCAVIFGSVIEIIWSSFDTESSFGISVLRAIRLLRVFKITRYWASLRNLVISLLNSMRSIISLLFLLFLCMLIFALLGMQLFGGSWNFPEGKPAANFDTFIVSLLTVFQIIGLEDWNEIMYNGVRSQGGIESGGTIYSLYFVVLVIVGNYTLLNVFLAIAVDNLANAQELTDAENKKENKLIYENFEDLDKEMDKQMDMLNKQDITETNLLIEDKDEFDQKKLHILQIKNMKKDEKSN</sequence>
<keyword evidence="11 19" id="KW-1133">Transmembrane helix</keyword>
<feature type="transmembrane region" description="Helical" evidence="19">
    <location>
        <begin position="218"/>
        <end position="239"/>
    </location>
</feature>
<dbReference type="PROSITE" id="PS50920">
    <property type="entry name" value="SOLCAR"/>
    <property type="match status" value="3"/>
</dbReference>
<keyword evidence="22" id="KW-1185">Reference proteome</keyword>
<feature type="transmembrane region" description="Helical" evidence="19">
    <location>
        <begin position="115"/>
        <end position="133"/>
    </location>
</feature>
<dbReference type="Gene3D" id="6.10.250.2500">
    <property type="match status" value="1"/>
</dbReference>
<dbReference type="SUPFAM" id="SSF103506">
    <property type="entry name" value="Mitochondrial carrier"/>
    <property type="match status" value="1"/>
</dbReference>
<dbReference type="GO" id="GO:0008331">
    <property type="term" value="F:high voltage-gated calcium channel activity"/>
    <property type="evidence" value="ECO:0007669"/>
    <property type="project" value="TreeGrafter"/>
</dbReference>
<dbReference type="FunFam" id="1.20.120.350:FF:000001">
    <property type="entry name" value="Voltage-dependent L-type calcium channel subunit alpha"/>
    <property type="match status" value="1"/>
</dbReference>
<keyword evidence="15" id="KW-0407">Ion channel</keyword>
<evidence type="ECO:0000256" key="10">
    <source>
        <dbReference type="ARBA" id="ARBA00022882"/>
    </source>
</evidence>
<feature type="transmembrane region" description="Helical" evidence="19">
    <location>
        <begin position="268"/>
        <end position="290"/>
    </location>
</feature>
<name>A0A177AZN4_9BILA</name>
<evidence type="ECO:0000256" key="12">
    <source>
        <dbReference type="ARBA" id="ARBA00023065"/>
    </source>
</evidence>
<feature type="transmembrane region" description="Helical" evidence="19">
    <location>
        <begin position="12"/>
        <end position="29"/>
    </location>
</feature>
<evidence type="ECO:0000256" key="17">
    <source>
        <dbReference type="PROSITE-ProRule" id="PRU00282"/>
    </source>
</evidence>
<organism evidence="21 22">
    <name type="scientific">Intoshia linei</name>
    <dbReference type="NCBI Taxonomy" id="1819745"/>
    <lineage>
        <taxon>Eukaryota</taxon>
        <taxon>Metazoa</taxon>
        <taxon>Spiralia</taxon>
        <taxon>Lophotrochozoa</taxon>
        <taxon>Mesozoa</taxon>
        <taxon>Orthonectida</taxon>
        <taxon>Rhopaluridae</taxon>
        <taxon>Intoshia</taxon>
    </lineage>
</organism>
<comment type="similarity">
    <text evidence="18">Belongs to the calcium channel alpha-1 subunit (TC 1.A.1.11) family.</text>
</comment>
<feature type="transmembrane region" description="Helical" evidence="19">
    <location>
        <begin position="863"/>
        <end position="881"/>
    </location>
</feature>
<keyword evidence="6 17" id="KW-0812">Transmembrane</keyword>
<dbReference type="PRINTS" id="PR00167">
    <property type="entry name" value="CACHANNEL"/>
</dbReference>
<dbReference type="Gene3D" id="1.10.287.70">
    <property type="match status" value="2"/>
</dbReference>
<evidence type="ECO:0000256" key="19">
    <source>
        <dbReference type="SAM" id="Phobius"/>
    </source>
</evidence>
<feature type="repeat" description="Solcar" evidence="17">
    <location>
        <begin position="107"/>
        <end position="195"/>
    </location>
</feature>
<feature type="domain" description="Ion transport" evidence="20">
    <location>
        <begin position="453"/>
        <end position="719"/>
    </location>
</feature>
<evidence type="ECO:0000256" key="18">
    <source>
        <dbReference type="RuleBase" id="RU003808"/>
    </source>
</evidence>
<evidence type="ECO:0000256" key="7">
    <source>
        <dbReference type="ARBA" id="ARBA00022723"/>
    </source>
</evidence>
<keyword evidence="4 18" id="KW-0109">Calcium transport</keyword>
<feature type="binding site" evidence="16">
    <location>
        <position position="668"/>
    </location>
    <ligand>
        <name>Ca(2+)</name>
        <dbReference type="ChEBI" id="CHEBI:29108"/>
    </ligand>
</feature>
<feature type="binding site" evidence="16">
    <location>
        <position position="1010"/>
    </location>
    <ligand>
        <name>Ca(2+)</name>
        <dbReference type="ChEBI" id="CHEBI:29108"/>
    </ligand>
</feature>
<feature type="repeat" description="Solcar" evidence="17">
    <location>
        <begin position="213"/>
        <end position="297"/>
    </location>
</feature>
<dbReference type="FunFam" id="1.50.40.10:FF:000090">
    <property type="entry name" value="Folate transporter 1, chloroplastic"/>
    <property type="match status" value="1"/>
</dbReference>
<feature type="transmembrane region" description="Helical" evidence="19">
    <location>
        <begin position="483"/>
        <end position="504"/>
    </location>
</feature>
<evidence type="ECO:0000256" key="8">
    <source>
        <dbReference type="ARBA" id="ARBA00022737"/>
    </source>
</evidence>
<feature type="transmembrane region" description="Helical" evidence="19">
    <location>
        <begin position="1030"/>
        <end position="1057"/>
    </location>
</feature>
<dbReference type="InterPro" id="IPR018108">
    <property type="entry name" value="MCP_transmembrane"/>
</dbReference>
<dbReference type="AlphaFoldDB" id="A0A177AZN4"/>
<dbReference type="Gene3D" id="1.50.40.10">
    <property type="entry name" value="Mitochondrial carrier domain"/>
    <property type="match status" value="2"/>
</dbReference>
<feature type="transmembrane region" description="Helical" evidence="19">
    <location>
        <begin position="654"/>
        <end position="675"/>
    </location>
</feature>
<dbReference type="InterPro" id="IPR002077">
    <property type="entry name" value="VDCCAlpha1"/>
</dbReference>
<keyword evidence="3" id="KW-0813">Transport</keyword>
<gene>
    <name evidence="21" type="ORF">A3Q56_05442</name>
</gene>
<dbReference type="OrthoDB" id="431720at2759"/>
<evidence type="ECO:0000256" key="3">
    <source>
        <dbReference type="ARBA" id="ARBA00022448"/>
    </source>
</evidence>
<feature type="repeat" description="Solcar" evidence="17">
    <location>
        <begin position="6"/>
        <end position="97"/>
    </location>
</feature>
<keyword evidence="7 16" id="KW-0479">Metal-binding</keyword>
<dbReference type="Proteomes" id="UP000078046">
    <property type="component" value="Unassembled WGS sequence"/>
</dbReference>
<reference evidence="21 22" key="1">
    <citation type="submission" date="2016-04" db="EMBL/GenBank/DDBJ databases">
        <title>The genome of Intoshia linei affirms orthonectids as highly simplified spiralians.</title>
        <authorList>
            <person name="Mikhailov K.V."/>
            <person name="Slusarev G.S."/>
            <person name="Nikitin M.A."/>
            <person name="Logacheva M.D."/>
            <person name="Penin A."/>
            <person name="Aleoshin V."/>
            <person name="Panchin Y.V."/>
        </authorList>
    </citation>
    <scope>NUCLEOTIDE SEQUENCE [LARGE SCALE GENOMIC DNA]</scope>
    <source>
        <strain evidence="21">Intl2013</strain>
        <tissue evidence="21">Whole animal</tissue>
    </source>
</reference>
<keyword evidence="8" id="KW-0677">Repeat</keyword>
<evidence type="ECO:0000256" key="2">
    <source>
        <dbReference type="ARBA" id="ARBA00006375"/>
    </source>
</evidence>
<dbReference type="EMBL" id="LWCA01000814">
    <property type="protein sequence ID" value="OAF66841.1"/>
    <property type="molecule type" value="Genomic_DNA"/>
</dbReference>
<dbReference type="FunFam" id="1.10.287.70:FF:000059">
    <property type="entry name" value="Voltage-dependent N-type calcium channel subunit alpha"/>
    <property type="match status" value="1"/>
</dbReference>
<dbReference type="GO" id="GO:0045202">
    <property type="term" value="C:synapse"/>
    <property type="evidence" value="ECO:0007669"/>
    <property type="project" value="GOC"/>
</dbReference>
<dbReference type="InterPro" id="IPR005821">
    <property type="entry name" value="Ion_trans_dom"/>
</dbReference>
<keyword evidence="10 18" id="KW-0851">Voltage-gated channel</keyword>
<dbReference type="PANTHER" id="PTHR45628:SF7">
    <property type="entry name" value="VOLTAGE-DEPENDENT CALCIUM CHANNEL TYPE A SUBUNIT ALPHA-1"/>
    <property type="match status" value="1"/>
</dbReference>
<dbReference type="InterPro" id="IPR050599">
    <property type="entry name" value="VDCC_alpha-1_subunit"/>
</dbReference>
<evidence type="ECO:0000313" key="22">
    <source>
        <dbReference type="Proteomes" id="UP000078046"/>
    </source>
</evidence>
<feature type="transmembrane region" description="Helical" evidence="19">
    <location>
        <begin position="516"/>
        <end position="534"/>
    </location>
</feature>
<dbReference type="Gene3D" id="1.20.120.350">
    <property type="entry name" value="Voltage-gated potassium channels. Chain C"/>
    <property type="match status" value="2"/>
</dbReference>
<feature type="transmembrane region" description="Helical" evidence="19">
    <location>
        <begin position="830"/>
        <end position="851"/>
    </location>
</feature>
<dbReference type="SUPFAM" id="SSF81324">
    <property type="entry name" value="Voltage-gated potassium channels"/>
    <property type="match status" value="2"/>
</dbReference>
<keyword evidence="12" id="KW-0406">Ion transport</keyword>
<evidence type="ECO:0000256" key="4">
    <source>
        <dbReference type="ARBA" id="ARBA00022568"/>
    </source>
</evidence>
<comment type="caution">
    <text evidence="21">The sequence shown here is derived from an EMBL/GenBank/DDBJ whole genome shotgun (WGS) entry which is preliminary data.</text>
</comment>
<feature type="domain" description="Ion transport" evidence="20">
    <location>
        <begin position="829"/>
        <end position="1066"/>
    </location>
</feature>
<dbReference type="GO" id="GO:0005891">
    <property type="term" value="C:voltage-gated calcium channel complex"/>
    <property type="evidence" value="ECO:0007669"/>
    <property type="project" value="InterPro"/>
</dbReference>
<feature type="non-terminal residue" evidence="21">
    <location>
        <position position="1134"/>
    </location>
</feature>
<evidence type="ECO:0000256" key="14">
    <source>
        <dbReference type="ARBA" id="ARBA00023180"/>
    </source>
</evidence>
<keyword evidence="13 17" id="KW-0472">Membrane</keyword>
<evidence type="ECO:0000256" key="6">
    <source>
        <dbReference type="ARBA" id="ARBA00022692"/>
    </source>
</evidence>
<evidence type="ECO:0000256" key="1">
    <source>
        <dbReference type="ARBA" id="ARBA00004141"/>
    </source>
</evidence>
<keyword evidence="14" id="KW-0325">Glycoprotein</keyword>
<feature type="transmembrane region" description="Helical" evidence="19">
    <location>
        <begin position="956"/>
        <end position="978"/>
    </location>
</feature>
<keyword evidence="9 16" id="KW-0106">Calcium</keyword>
<evidence type="ECO:0000256" key="9">
    <source>
        <dbReference type="ARBA" id="ARBA00022837"/>
    </source>
</evidence>
<feature type="transmembrane region" description="Helical" evidence="19">
    <location>
        <begin position="73"/>
        <end position="94"/>
    </location>
</feature>
<evidence type="ECO:0000259" key="20">
    <source>
        <dbReference type="Pfam" id="PF00520"/>
    </source>
</evidence>
<dbReference type="Pfam" id="PF00153">
    <property type="entry name" value="Mito_carr"/>
    <property type="match status" value="3"/>
</dbReference>
<evidence type="ECO:0000256" key="5">
    <source>
        <dbReference type="ARBA" id="ARBA00022673"/>
    </source>
</evidence>
<proteinExistence type="inferred from homology"/>
<comment type="subcellular location">
    <subcellularLocation>
        <location evidence="1 18">Membrane</location>
        <topology evidence="1 18">Multi-pass membrane protein</topology>
    </subcellularLocation>
</comment>
<accession>A0A177AZN4</accession>
<dbReference type="InterPro" id="IPR027359">
    <property type="entry name" value="Volt_channel_dom_sf"/>
</dbReference>
<feature type="transmembrane region" description="Helical" evidence="19">
    <location>
        <begin position="310"/>
        <end position="329"/>
    </location>
</feature>
<dbReference type="FunFam" id="1.10.287.70:FF:000007">
    <property type="entry name" value="Voltage-dependent L-type calcium channel subunit alpha"/>
    <property type="match status" value="1"/>
</dbReference>
<comment type="similarity">
    <text evidence="2">Belongs to the mitochondrial carrier (TC 2.A.29) family.</text>
</comment>
<feature type="transmembrane region" description="Helical" evidence="19">
    <location>
        <begin position="687"/>
        <end position="709"/>
    </location>
</feature>
<evidence type="ECO:0000313" key="21">
    <source>
        <dbReference type="EMBL" id="OAF66841.1"/>
    </source>
</evidence>